<dbReference type="AlphaFoldDB" id="A0A1G2CCJ3"/>
<gene>
    <name evidence="1" type="ORF">A3B13_00700</name>
</gene>
<reference evidence="1 2" key="1">
    <citation type="journal article" date="2016" name="Nat. Commun.">
        <title>Thousands of microbial genomes shed light on interconnected biogeochemical processes in an aquifer system.</title>
        <authorList>
            <person name="Anantharaman K."/>
            <person name="Brown C.T."/>
            <person name="Hug L.A."/>
            <person name="Sharon I."/>
            <person name="Castelle C.J."/>
            <person name="Probst A.J."/>
            <person name="Thomas B.C."/>
            <person name="Singh A."/>
            <person name="Wilkins M.J."/>
            <person name="Karaoz U."/>
            <person name="Brodie E.L."/>
            <person name="Williams K.H."/>
            <person name="Hubbard S.S."/>
            <person name="Banfield J.F."/>
        </authorList>
    </citation>
    <scope>NUCLEOTIDE SEQUENCE [LARGE SCALE GENOMIC DNA]</scope>
</reference>
<dbReference type="EMBL" id="MHKZ01000048">
    <property type="protein sequence ID" value="OGY98946.1"/>
    <property type="molecule type" value="Genomic_DNA"/>
</dbReference>
<evidence type="ECO:0000313" key="2">
    <source>
        <dbReference type="Proteomes" id="UP000176287"/>
    </source>
</evidence>
<name>A0A1G2CCJ3_9BACT</name>
<evidence type="ECO:0000313" key="1">
    <source>
        <dbReference type="EMBL" id="OGY98946.1"/>
    </source>
</evidence>
<accession>A0A1G2CCJ3</accession>
<organism evidence="1 2">
    <name type="scientific">Candidatus Liptonbacteria bacterium RIFCSPLOWO2_01_FULL_45_15</name>
    <dbReference type="NCBI Taxonomy" id="1798649"/>
    <lineage>
        <taxon>Bacteria</taxon>
        <taxon>Candidatus Liptoniibacteriota</taxon>
    </lineage>
</organism>
<comment type="caution">
    <text evidence="1">The sequence shown here is derived from an EMBL/GenBank/DDBJ whole genome shotgun (WGS) entry which is preliminary data.</text>
</comment>
<sequence length="121" mass="14142">MILEYNRIIVEYSVLIRLRSIHHSGEKRVRGLFGHDPSVCDGLKLFSRPGNAFSLGSRAFSCVFSFLDYMFVTFQRVYHKKRFNQIPDGNSFQQIIHIMNLLPALYCFLLCSLMELHPVRQ</sequence>
<dbReference type="STRING" id="1798649.A3B13_00700"/>
<protein>
    <submittedName>
        <fullName evidence="1">Uncharacterized protein</fullName>
    </submittedName>
</protein>
<proteinExistence type="predicted"/>
<dbReference type="Proteomes" id="UP000176287">
    <property type="component" value="Unassembled WGS sequence"/>
</dbReference>